<proteinExistence type="predicted"/>
<evidence type="ECO:0000313" key="2">
    <source>
        <dbReference type="Proteomes" id="UP001303373"/>
    </source>
</evidence>
<sequence length="370" mass="42753">MILSKPCTRFRLIMMSRMWRYSTSATTPSPRVEYRLRRPTHLVLDWDSTLTTRDTMDQLGKLPQERDARIKRSQITSAINGDAVPISESSEHRQDWEYFFNAYMKDYVSHKKKFHPKAGGPRELCDYLASLRPIEQRSVDRVGDSRFFRGVKACDVIEVAQSAIRNGDVQLRRYWVELFEMFIDREDGSQITILSVNWSATFIRSCMRIAASKLQIGIERKNKLTQYIDDMTIMANELEDLTAPEGSTGRIVGGIYTSTDKRSKMPLSTRSKSDLASIDWRKDEDLEPYVFYIGDSATDYESILAADFGLWLEAFNNEHELPNFNKTFGGFDIGATVLSNGTWETDGKNWWMIANNFEEMACFLDRLKHQ</sequence>
<dbReference type="Gene3D" id="3.40.50.1000">
    <property type="entry name" value="HAD superfamily/HAD-like"/>
    <property type="match status" value="1"/>
</dbReference>
<organism evidence="1 2">
    <name type="scientific">Acrodontium crateriforme</name>
    <dbReference type="NCBI Taxonomy" id="150365"/>
    <lineage>
        <taxon>Eukaryota</taxon>
        <taxon>Fungi</taxon>
        <taxon>Dikarya</taxon>
        <taxon>Ascomycota</taxon>
        <taxon>Pezizomycotina</taxon>
        <taxon>Dothideomycetes</taxon>
        <taxon>Dothideomycetidae</taxon>
        <taxon>Mycosphaerellales</taxon>
        <taxon>Teratosphaeriaceae</taxon>
        <taxon>Acrodontium</taxon>
    </lineage>
</organism>
<dbReference type="PANTHER" id="PTHR28181">
    <property type="entry name" value="UPF0655 PROTEIN YCR015C"/>
    <property type="match status" value="1"/>
</dbReference>
<dbReference type="InterPro" id="IPR050849">
    <property type="entry name" value="HAD-like_hydrolase_phosphatase"/>
</dbReference>
<dbReference type="AlphaFoldDB" id="A0AAQ3M767"/>
<evidence type="ECO:0000313" key="1">
    <source>
        <dbReference type="EMBL" id="WPH01151.1"/>
    </source>
</evidence>
<dbReference type="InterPro" id="IPR023214">
    <property type="entry name" value="HAD_sf"/>
</dbReference>
<dbReference type="SUPFAM" id="SSF56784">
    <property type="entry name" value="HAD-like"/>
    <property type="match status" value="1"/>
</dbReference>
<keyword evidence="2" id="KW-1185">Reference proteome</keyword>
<dbReference type="PANTHER" id="PTHR28181:SF1">
    <property type="entry name" value="COLD TOLERANCE PROTEIN 1"/>
    <property type="match status" value="1"/>
</dbReference>
<dbReference type="Proteomes" id="UP001303373">
    <property type="component" value="Chromosome 5"/>
</dbReference>
<name>A0AAQ3M767_9PEZI</name>
<reference evidence="1 2" key="1">
    <citation type="submission" date="2023-11" db="EMBL/GenBank/DDBJ databases">
        <title>An acidophilic fungus is an integral part of prey digestion in a carnivorous sundew plant.</title>
        <authorList>
            <person name="Tsai I.J."/>
        </authorList>
    </citation>
    <scope>NUCLEOTIDE SEQUENCE [LARGE SCALE GENOMIC DNA]</scope>
    <source>
        <strain evidence="1">169a</strain>
    </source>
</reference>
<accession>A0AAQ3M767</accession>
<dbReference type="InterPro" id="IPR036412">
    <property type="entry name" value="HAD-like_sf"/>
</dbReference>
<dbReference type="EMBL" id="CP138584">
    <property type="protein sequence ID" value="WPH01151.1"/>
    <property type="molecule type" value="Genomic_DNA"/>
</dbReference>
<protein>
    <submittedName>
        <fullName evidence="1">Uncharacterized protein</fullName>
    </submittedName>
</protein>
<gene>
    <name evidence="1" type="ORF">R9X50_00398600</name>
</gene>